<feature type="compositionally biased region" description="Pro residues" evidence="1">
    <location>
        <begin position="438"/>
        <end position="447"/>
    </location>
</feature>
<feature type="compositionally biased region" description="Polar residues" evidence="1">
    <location>
        <begin position="258"/>
        <end position="286"/>
    </location>
</feature>
<evidence type="ECO:0000313" key="3">
    <source>
        <dbReference type="Proteomes" id="UP000001194"/>
    </source>
</evidence>
<dbReference type="EMBL" id="DS547117">
    <property type="protein sequence ID" value="EDR04559.1"/>
    <property type="molecule type" value="Genomic_DNA"/>
</dbReference>
<feature type="compositionally biased region" description="Pro residues" evidence="1">
    <location>
        <begin position="306"/>
        <end position="317"/>
    </location>
</feature>
<dbReference type="KEGG" id="lbc:LACBIDRAFT_330486"/>
<feature type="compositionally biased region" description="Low complexity" evidence="1">
    <location>
        <begin position="408"/>
        <end position="428"/>
    </location>
</feature>
<accession>B0DLF7</accession>
<dbReference type="OrthoDB" id="3249923at2759"/>
<sequence length="612" mass="68050">MASYLTPSNPDPLPIKYSKPLVPLWQSEDEAYEQRLRSNKRNRAEGGIGHDVFKRISVGASASRSVGRIVVERNPNSPKSHLERGMKLRVLSDQGDSGTDDDEPRYRPRAKITSRKTTTLQTGLKRSAARKIEIKPATSSSEEDSDVDDFSAQSESSSREDGEVEALEIDHLDLGAVYNDIDMDRQRRNPLPSTAILYDTPPRITIPLPQLGLQSPPESLIVAIEALSLSCRSWTIKLLIPEVPKNDNDPSPARFPHNQASVSPPRQSSQTNAIPTTQYSVSSNYTPPVRPRDSLFPYVTLSPATPTSPTPQEPRIPPSERDGANAKQPTSIESRKPAARQSAQGEATRVWQPQRTQGTSGLNADESDDDTPRNTGTKQEKSQATRPTNIPHQKPFSPEKHPSRLDGTTPSSSRARSTTVISVTTATTEKSVDAPYPSRYPTPPPRDNPLGAAAQPPYFPAQSDYGGPSVYYSCRPGGPSLLDLLDTLPLEPFGVLDWAVLDREDEIFESDDVKDEYKVMHALWARWIVLNRNKFVANYHKGTIAFVDSYWKMIHRAAGWDALRYWLLVRNNCSSLFYLFKCWLNASFLSGHEVAEVLQHYESLTGMATSYD</sequence>
<evidence type="ECO:0000256" key="1">
    <source>
        <dbReference type="SAM" id="MobiDB-lite"/>
    </source>
</evidence>
<feature type="region of interest" description="Disordered" evidence="1">
    <location>
        <begin position="69"/>
        <end position="163"/>
    </location>
</feature>
<feature type="compositionally biased region" description="Polar residues" evidence="1">
    <location>
        <begin position="341"/>
        <end position="362"/>
    </location>
</feature>
<feature type="region of interest" description="Disordered" evidence="1">
    <location>
        <begin position="245"/>
        <end position="459"/>
    </location>
</feature>
<dbReference type="RefSeq" id="XP_001884731.1">
    <property type="nucleotide sequence ID" value="XM_001884696.1"/>
</dbReference>
<protein>
    <submittedName>
        <fullName evidence="2">Predicted protein</fullName>
    </submittedName>
</protein>
<evidence type="ECO:0000313" key="2">
    <source>
        <dbReference type="EMBL" id="EDR04559.1"/>
    </source>
</evidence>
<dbReference type="AlphaFoldDB" id="B0DLF7"/>
<dbReference type="Proteomes" id="UP000001194">
    <property type="component" value="Unassembled WGS sequence"/>
</dbReference>
<gene>
    <name evidence="2" type="ORF">LACBIDRAFT_330486</name>
</gene>
<dbReference type="InParanoid" id="B0DLF7"/>
<keyword evidence="3" id="KW-1185">Reference proteome</keyword>
<dbReference type="HOGENOM" id="CLU_446223_0_0_1"/>
<proteinExistence type="predicted"/>
<feature type="compositionally biased region" description="Polar residues" evidence="1">
    <location>
        <begin position="115"/>
        <end position="124"/>
    </location>
</feature>
<reference evidence="2 3" key="1">
    <citation type="journal article" date="2008" name="Nature">
        <title>The genome of Laccaria bicolor provides insights into mycorrhizal symbiosis.</title>
        <authorList>
            <person name="Martin F."/>
            <person name="Aerts A."/>
            <person name="Ahren D."/>
            <person name="Brun A."/>
            <person name="Danchin E.G.J."/>
            <person name="Duchaussoy F."/>
            <person name="Gibon J."/>
            <person name="Kohler A."/>
            <person name="Lindquist E."/>
            <person name="Pereda V."/>
            <person name="Salamov A."/>
            <person name="Shapiro H.J."/>
            <person name="Wuyts J."/>
            <person name="Blaudez D."/>
            <person name="Buee M."/>
            <person name="Brokstein P."/>
            <person name="Canbaeck B."/>
            <person name="Cohen D."/>
            <person name="Courty P.E."/>
            <person name="Coutinho P.M."/>
            <person name="Delaruelle C."/>
            <person name="Detter J.C."/>
            <person name="Deveau A."/>
            <person name="DiFazio S."/>
            <person name="Duplessis S."/>
            <person name="Fraissinet-Tachet L."/>
            <person name="Lucic E."/>
            <person name="Frey-Klett P."/>
            <person name="Fourrey C."/>
            <person name="Feussner I."/>
            <person name="Gay G."/>
            <person name="Grimwood J."/>
            <person name="Hoegger P.J."/>
            <person name="Jain P."/>
            <person name="Kilaru S."/>
            <person name="Labbe J."/>
            <person name="Lin Y.C."/>
            <person name="Legue V."/>
            <person name="Le Tacon F."/>
            <person name="Marmeisse R."/>
            <person name="Melayah D."/>
            <person name="Montanini B."/>
            <person name="Muratet M."/>
            <person name="Nehls U."/>
            <person name="Niculita-Hirzel H."/>
            <person name="Oudot-Le Secq M.P."/>
            <person name="Peter M."/>
            <person name="Quesneville H."/>
            <person name="Rajashekar B."/>
            <person name="Reich M."/>
            <person name="Rouhier N."/>
            <person name="Schmutz J."/>
            <person name="Yin T."/>
            <person name="Chalot M."/>
            <person name="Henrissat B."/>
            <person name="Kuees U."/>
            <person name="Lucas S."/>
            <person name="Van de Peer Y."/>
            <person name="Podila G.K."/>
            <person name="Polle A."/>
            <person name="Pukkila P.J."/>
            <person name="Richardson P.M."/>
            <person name="Rouze P."/>
            <person name="Sanders I.R."/>
            <person name="Stajich J.E."/>
            <person name="Tunlid A."/>
            <person name="Tuskan G."/>
            <person name="Grigoriev I.V."/>
        </authorList>
    </citation>
    <scope>NUCLEOTIDE SEQUENCE [LARGE SCALE GENOMIC DNA]</scope>
    <source>
        <strain evidence="3">S238N-H82 / ATCC MYA-4686</strain>
    </source>
</reference>
<dbReference type="GeneID" id="6080399"/>
<name>B0DLF7_LACBS</name>
<organism evidence="3">
    <name type="scientific">Laccaria bicolor (strain S238N-H82 / ATCC MYA-4686)</name>
    <name type="common">Bicoloured deceiver</name>
    <name type="synonym">Laccaria laccata var. bicolor</name>
    <dbReference type="NCBI Taxonomy" id="486041"/>
    <lineage>
        <taxon>Eukaryota</taxon>
        <taxon>Fungi</taxon>
        <taxon>Dikarya</taxon>
        <taxon>Basidiomycota</taxon>
        <taxon>Agaricomycotina</taxon>
        <taxon>Agaricomycetes</taxon>
        <taxon>Agaricomycetidae</taxon>
        <taxon>Agaricales</taxon>
        <taxon>Agaricineae</taxon>
        <taxon>Hydnangiaceae</taxon>
        <taxon>Laccaria</taxon>
    </lineage>
</organism>